<dbReference type="Pfam" id="PF01582">
    <property type="entry name" value="TIR"/>
    <property type="match status" value="1"/>
</dbReference>
<evidence type="ECO:0000313" key="7">
    <source>
        <dbReference type="Proteomes" id="UP001141806"/>
    </source>
</evidence>
<dbReference type="PROSITE" id="PS50104">
    <property type="entry name" value="TIR"/>
    <property type="match status" value="1"/>
</dbReference>
<dbReference type="GO" id="GO:0061809">
    <property type="term" value="F:NAD+ nucleosidase activity, cyclic ADP-ribose generating"/>
    <property type="evidence" value="ECO:0007669"/>
    <property type="project" value="UniProtKB-EC"/>
</dbReference>
<name>A0A9Q0QY77_9MAGN</name>
<keyword evidence="2" id="KW-0378">Hydrolase</keyword>
<reference evidence="6" key="1">
    <citation type="journal article" date="2023" name="Plant J.">
        <title>The genome of the king protea, Protea cynaroides.</title>
        <authorList>
            <person name="Chang J."/>
            <person name="Duong T.A."/>
            <person name="Schoeman C."/>
            <person name="Ma X."/>
            <person name="Roodt D."/>
            <person name="Barker N."/>
            <person name="Li Z."/>
            <person name="Van de Peer Y."/>
            <person name="Mizrachi E."/>
        </authorList>
    </citation>
    <scope>NUCLEOTIDE SEQUENCE</scope>
    <source>
        <tissue evidence="6">Young leaves</tissue>
    </source>
</reference>
<organism evidence="6 7">
    <name type="scientific">Protea cynaroides</name>
    <dbReference type="NCBI Taxonomy" id="273540"/>
    <lineage>
        <taxon>Eukaryota</taxon>
        <taxon>Viridiplantae</taxon>
        <taxon>Streptophyta</taxon>
        <taxon>Embryophyta</taxon>
        <taxon>Tracheophyta</taxon>
        <taxon>Spermatophyta</taxon>
        <taxon>Magnoliopsida</taxon>
        <taxon>Proteales</taxon>
        <taxon>Proteaceae</taxon>
        <taxon>Protea</taxon>
    </lineage>
</organism>
<protein>
    <recommendedName>
        <fullName evidence="1">ADP-ribosyl cyclase/cyclic ADP-ribose hydrolase</fullName>
        <ecNumber evidence="1">3.2.2.6</ecNumber>
    </recommendedName>
</protein>
<dbReference type="InterPro" id="IPR035897">
    <property type="entry name" value="Toll_tir_struct_dom_sf"/>
</dbReference>
<keyword evidence="7" id="KW-1185">Reference proteome</keyword>
<evidence type="ECO:0000313" key="6">
    <source>
        <dbReference type="EMBL" id="KAJ4976109.1"/>
    </source>
</evidence>
<proteinExistence type="predicted"/>
<dbReference type="Gene3D" id="3.40.50.10140">
    <property type="entry name" value="Toll/interleukin-1 receptor homology (TIR) domain"/>
    <property type="match status" value="1"/>
</dbReference>
<evidence type="ECO:0000256" key="1">
    <source>
        <dbReference type="ARBA" id="ARBA00011982"/>
    </source>
</evidence>
<evidence type="ECO:0000259" key="5">
    <source>
        <dbReference type="PROSITE" id="PS50104"/>
    </source>
</evidence>
<feature type="domain" description="TIR" evidence="5">
    <location>
        <begin position="16"/>
        <end position="149"/>
    </location>
</feature>
<comment type="catalytic activity">
    <reaction evidence="4">
        <text>NAD(+) + H2O = ADP-D-ribose + nicotinamide + H(+)</text>
        <dbReference type="Rhea" id="RHEA:16301"/>
        <dbReference type="ChEBI" id="CHEBI:15377"/>
        <dbReference type="ChEBI" id="CHEBI:15378"/>
        <dbReference type="ChEBI" id="CHEBI:17154"/>
        <dbReference type="ChEBI" id="CHEBI:57540"/>
        <dbReference type="ChEBI" id="CHEBI:57967"/>
        <dbReference type="EC" id="3.2.2.6"/>
    </reaction>
    <physiologicalReaction direction="left-to-right" evidence="4">
        <dbReference type="Rhea" id="RHEA:16302"/>
    </physiologicalReaction>
</comment>
<dbReference type="GO" id="GO:0007165">
    <property type="term" value="P:signal transduction"/>
    <property type="evidence" value="ECO:0007669"/>
    <property type="project" value="InterPro"/>
</dbReference>
<evidence type="ECO:0000256" key="4">
    <source>
        <dbReference type="ARBA" id="ARBA00047304"/>
    </source>
</evidence>
<keyword evidence="3" id="KW-0520">NAD</keyword>
<dbReference type="PANTHER" id="PTHR32009:SF39">
    <property type="entry name" value="TIR DOMAIN-CONTAINING PROTEIN"/>
    <property type="match status" value="1"/>
</dbReference>
<dbReference type="EC" id="3.2.2.6" evidence="1"/>
<accession>A0A9Q0QY77</accession>
<dbReference type="SMART" id="SM00255">
    <property type="entry name" value="TIR"/>
    <property type="match status" value="1"/>
</dbReference>
<dbReference type="PANTHER" id="PTHR32009">
    <property type="entry name" value="TMV RESISTANCE PROTEIN N-LIKE"/>
    <property type="match status" value="1"/>
</dbReference>
<dbReference type="FunFam" id="3.40.50.10140:FF:000007">
    <property type="entry name" value="Disease resistance protein (TIR-NBS-LRR class)"/>
    <property type="match status" value="1"/>
</dbReference>
<dbReference type="SUPFAM" id="SSF52200">
    <property type="entry name" value="Toll/Interleukin receptor TIR domain"/>
    <property type="match status" value="1"/>
</dbReference>
<dbReference type="AlphaFoldDB" id="A0A9Q0QY77"/>
<dbReference type="InterPro" id="IPR000157">
    <property type="entry name" value="TIR_dom"/>
</dbReference>
<gene>
    <name evidence="6" type="ORF">NE237_001215</name>
</gene>
<evidence type="ECO:0000256" key="2">
    <source>
        <dbReference type="ARBA" id="ARBA00022801"/>
    </source>
</evidence>
<dbReference type="EMBL" id="JAMYWD010000003">
    <property type="protein sequence ID" value="KAJ4976109.1"/>
    <property type="molecule type" value="Genomic_DNA"/>
</dbReference>
<dbReference type="Proteomes" id="UP001141806">
    <property type="component" value="Unassembled WGS sequence"/>
</dbReference>
<sequence>MAQLKQASSSASCGSCNYEVFLNFMGKDTRNNFIGFLHKALEDSGITVFIDSEKLWTEEVISPALLRVIESSKISIPVFSKDYASSKGCLEELSQIVHYHKSNSQIVLPIFFDVERAHVRNQTGSFEGSFREHEKKFKPDIIESWKEALRVVGNLQKGWVLEEDVNG</sequence>
<comment type="caution">
    <text evidence="6">The sequence shown here is derived from an EMBL/GenBank/DDBJ whole genome shotgun (WGS) entry which is preliminary data.</text>
</comment>
<dbReference type="OrthoDB" id="6160824at2759"/>
<evidence type="ECO:0000256" key="3">
    <source>
        <dbReference type="ARBA" id="ARBA00023027"/>
    </source>
</evidence>